<evidence type="ECO:0000256" key="3">
    <source>
        <dbReference type="SAM" id="Phobius"/>
    </source>
</evidence>
<keyword evidence="5" id="KW-1185">Reference proteome</keyword>
<feature type="transmembrane region" description="Helical" evidence="3">
    <location>
        <begin position="21"/>
        <end position="45"/>
    </location>
</feature>
<dbReference type="NCBIfam" id="TIGR01076">
    <property type="entry name" value="sortase_fam"/>
    <property type="match status" value="1"/>
</dbReference>
<sequence>MGATTSPAPKHASSKKSSLGYQLRFVVAPITLVLIGLSIMLAPVVSTQYHNWQFGQEARQYSQEIARQEEATLAAELLEAQEWNAYAHTPQAIDPWTGAVDPNTQEYQHYLEQLNILPSMARVRVPSVGIDLPIYHGTDEETLAKGVGHLYGTDLPVGGVGTHSVLTGHTGIATATLFDNLSEVSLGDLIAVDALGETHTYQVKDINVVLPDNTDSIQVDPHSDLLTLITCTPYGINSHRLLVTGERVFDQAVPEQSPFVIQPWMLWALGLSLAIIAITTLWIVLRKKGSQ</sequence>
<protein>
    <submittedName>
        <fullName evidence="4">Uncharacterized protein</fullName>
    </submittedName>
</protein>
<dbReference type="NCBIfam" id="NF033745">
    <property type="entry name" value="class_C_sortase"/>
    <property type="match status" value="1"/>
</dbReference>
<gene>
    <name evidence="4" type="ORF">CDES_13060</name>
</gene>
<dbReference type="KEGG" id="cdx:CDES_13060"/>
<keyword evidence="3" id="KW-0472">Membrane</keyword>
<feature type="active site" description="Proton donor/acceptor" evidence="2">
    <location>
        <position position="169"/>
    </location>
</feature>
<feature type="active site" description="Acyl-thioester intermediate" evidence="2">
    <location>
        <position position="231"/>
    </location>
</feature>
<dbReference type="EMBL" id="CP009220">
    <property type="protein sequence ID" value="ALC06956.1"/>
    <property type="molecule type" value="Genomic_DNA"/>
</dbReference>
<accession>A0A0M5IGN0</accession>
<dbReference type="Pfam" id="PF04203">
    <property type="entry name" value="Sortase"/>
    <property type="match status" value="1"/>
</dbReference>
<dbReference type="AlphaFoldDB" id="A0A0M5IGN0"/>
<feature type="transmembrane region" description="Helical" evidence="3">
    <location>
        <begin position="264"/>
        <end position="285"/>
    </location>
</feature>
<evidence type="ECO:0000313" key="4">
    <source>
        <dbReference type="EMBL" id="ALC06956.1"/>
    </source>
</evidence>
<dbReference type="GO" id="GO:0016787">
    <property type="term" value="F:hydrolase activity"/>
    <property type="evidence" value="ECO:0007669"/>
    <property type="project" value="UniProtKB-KW"/>
</dbReference>
<evidence type="ECO:0000256" key="2">
    <source>
        <dbReference type="PIRSR" id="PIRSR605754-1"/>
    </source>
</evidence>
<keyword evidence="1" id="KW-0378">Hydrolase</keyword>
<dbReference type="InterPro" id="IPR042002">
    <property type="entry name" value="Sortase_C"/>
</dbReference>
<dbReference type="Gene3D" id="2.40.260.10">
    <property type="entry name" value="Sortase"/>
    <property type="match status" value="1"/>
</dbReference>
<dbReference type="RefSeq" id="WP_053545839.1">
    <property type="nucleotide sequence ID" value="NZ_CP009220.1"/>
</dbReference>
<reference evidence="4 5" key="1">
    <citation type="submission" date="2014-08" db="EMBL/GenBank/DDBJ databases">
        <title>Complete genome sequence of Corynebacterium deserti GIMN1.010 (=DSM 45689), isolated from desert sand in western China.</title>
        <authorList>
            <person name="Ruckert C."/>
            <person name="Albersmeier A."/>
            <person name="Kalinowski J."/>
        </authorList>
    </citation>
    <scope>NUCLEOTIDE SEQUENCE [LARGE SCALE GENOMIC DNA]</scope>
    <source>
        <strain evidence="4 5">GIMN1.010</strain>
    </source>
</reference>
<proteinExistence type="predicted"/>
<dbReference type="CDD" id="cd05827">
    <property type="entry name" value="Sortase_C"/>
    <property type="match status" value="1"/>
</dbReference>
<dbReference type="InterPro" id="IPR023365">
    <property type="entry name" value="Sortase_dom-sf"/>
</dbReference>
<organism evidence="4 5">
    <name type="scientific">Corynebacterium deserti GIMN1.010</name>
    <dbReference type="NCBI Taxonomy" id="931089"/>
    <lineage>
        <taxon>Bacteria</taxon>
        <taxon>Bacillati</taxon>
        <taxon>Actinomycetota</taxon>
        <taxon>Actinomycetes</taxon>
        <taxon>Mycobacteriales</taxon>
        <taxon>Corynebacteriaceae</taxon>
        <taxon>Corynebacterium</taxon>
    </lineage>
</organism>
<evidence type="ECO:0000313" key="5">
    <source>
        <dbReference type="Proteomes" id="UP000068067"/>
    </source>
</evidence>
<name>A0A0M5IGN0_9CORY</name>
<dbReference type="Proteomes" id="UP000068067">
    <property type="component" value="Chromosome"/>
</dbReference>
<dbReference type="PATRIC" id="fig|931089.4.peg.2644"/>
<dbReference type="SUPFAM" id="SSF63817">
    <property type="entry name" value="Sortase"/>
    <property type="match status" value="1"/>
</dbReference>
<keyword evidence="3" id="KW-0812">Transmembrane</keyword>
<keyword evidence="3" id="KW-1133">Transmembrane helix</keyword>
<evidence type="ECO:0000256" key="1">
    <source>
        <dbReference type="ARBA" id="ARBA00022801"/>
    </source>
</evidence>
<dbReference type="OrthoDB" id="5242161at2"/>
<dbReference type="InterPro" id="IPR005754">
    <property type="entry name" value="Sortase"/>
</dbReference>
<dbReference type="STRING" id="931089.CDES_13060"/>